<dbReference type="AlphaFoldDB" id="A0A2U2PBM1"/>
<feature type="region of interest" description="Disordered" evidence="1">
    <location>
        <begin position="173"/>
        <end position="197"/>
    </location>
</feature>
<protein>
    <recommendedName>
        <fullName evidence="3">DUF4296 domain-containing protein</fullName>
    </recommendedName>
</protein>
<feature type="chain" id="PRO_5015707312" description="DUF4296 domain-containing protein" evidence="2">
    <location>
        <begin position="20"/>
        <end position="197"/>
    </location>
</feature>
<dbReference type="Proteomes" id="UP000245647">
    <property type="component" value="Unassembled WGS sequence"/>
</dbReference>
<dbReference type="InterPro" id="IPR025381">
    <property type="entry name" value="DUF4296"/>
</dbReference>
<keyword evidence="5" id="KW-1185">Reference proteome</keyword>
<evidence type="ECO:0000256" key="1">
    <source>
        <dbReference type="SAM" id="MobiDB-lite"/>
    </source>
</evidence>
<dbReference type="RefSeq" id="WP_109417976.1">
    <property type="nucleotide sequence ID" value="NZ_QEAS01000024.1"/>
</dbReference>
<name>A0A2U2PBM1_9SPHI</name>
<evidence type="ECO:0000259" key="3">
    <source>
        <dbReference type="Pfam" id="PF14129"/>
    </source>
</evidence>
<sequence length="197" mass="22700">MKRLLALFFLIIFFASCSTDGVPDGIIKQDSMINVLTDIHVADGYASANYADSSRQKVAEMYQAIYKRYHTDSLHVKESVLYYARHPDKMQLMYEKVTANLDLLSKAAQRLDERLYRERQKRISDSLFYNDKKRDSINRGFKIDTFSYEPFRKFVPVKIAAIVNPGAGRTPAVKDSVAGKSAVVRNPKLRHQRERDK</sequence>
<comment type="caution">
    <text evidence="4">The sequence shown here is derived from an EMBL/GenBank/DDBJ whole genome shotgun (WGS) entry which is preliminary data.</text>
</comment>
<proteinExistence type="predicted"/>
<evidence type="ECO:0000313" key="5">
    <source>
        <dbReference type="Proteomes" id="UP000245647"/>
    </source>
</evidence>
<dbReference type="EMBL" id="QEAS01000024">
    <property type="protein sequence ID" value="PWG78519.1"/>
    <property type="molecule type" value="Genomic_DNA"/>
</dbReference>
<keyword evidence="2" id="KW-0732">Signal</keyword>
<dbReference type="PROSITE" id="PS51257">
    <property type="entry name" value="PROKAR_LIPOPROTEIN"/>
    <property type="match status" value="1"/>
</dbReference>
<evidence type="ECO:0000256" key="2">
    <source>
        <dbReference type="SAM" id="SignalP"/>
    </source>
</evidence>
<dbReference type="Pfam" id="PF14129">
    <property type="entry name" value="DUF4296"/>
    <property type="match status" value="1"/>
</dbReference>
<evidence type="ECO:0000313" key="4">
    <source>
        <dbReference type="EMBL" id="PWG78519.1"/>
    </source>
</evidence>
<feature type="compositionally biased region" description="Basic residues" evidence="1">
    <location>
        <begin position="187"/>
        <end position="197"/>
    </location>
</feature>
<organism evidence="4 5">
    <name type="scientific">Pararcticibacter amylolyticus</name>
    <dbReference type="NCBI Taxonomy" id="2173175"/>
    <lineage>
        <taxon>Bacteria</taxon>
        <taxon>Pseudomonadati</taxon>
        <taxon>Bacteroidota</taxon>
        <taxon>Sphingobacteriia</taxon>
        <taxon>Sphingobacteriales</taxon>
        <taxon>Sphingobacteriaceae</taxon>
        <taxon>Pararcticibacter</taxon>
    </lineage>
</organism>
<gene>
    <name evidence="4" type="ORF">DDR33_22100</name>
</gene>
<accession>A0A2U2PBM1</accession>
<dbReference type="OrthoDB" id="678784at2"/>
<reference evidence="4 5" key="1">
    <citation type="submission" date="2018-04" db="EMBL/GenBank/DDBJ databases">
        <title>Pedobacter chongqingensis sp. nov., isolated from a rottenly hemp rope.</title>
        <authorList>
            <person name="Cai Y."/>
        </authorList>
    </citation>
    <scope>NUCLEOTIDE SEQUENCE [LARGE SCALE GENOMIC DNA]</scope>
    <source>
        <strain evidence="4 5">FJ4-8</strain>
    </source>
</reference>
<feature type="signal peptide" evidence="2">
    <location>
        <begin position="1"/>
        <end position="19"/>
    </location>
</feature>
<feature type="domain" description="DUF4296" evidence="3">
    <location>
        <begin position="23"/>
        <end position="102"/>
    </location>
</feature>